<organism evidence="8 9">
    <name type="scientific">Rosenbergiella nectarea</name>
    <dbReference type="NCBI Taxonomy" id="988801"/>
    <lineage>
        <taxon>Bacteria</taxon>
        <taxon>Pseudomonadati</taxon>
        <taxon>Pseudomonadota</taxon>
        <taxon>Gammaproteobacteria</taxon>
        <taxon>Enterobacterales</taxon>
        <taxon>Erwiniaceae</taxon>
        <taxon>Rosenbergiella</taxon>
    </lineage>
</organism>
<feature type="transmembrane region" description="Helical" evidence="6">
    <location>
        <begin position="76"/>
        <end position="98"/>
    </location>
</feature>
<dbReference type="Proteomes" id="UP000242515">
    <property type="component" value="Unassembled WGS sequence"/>
</dbReference>
<reference evidence="9" key="1">
    <citation type="submission" date="2016-10" db="EMBL/GenBank/DDBJ databases">
        <authorList>
            <person name="Varghese N."/>
            <person name="Submissions S."/>
        </authorList>
    </citation>
    <scope>NUCLEOTIDE SEQUENCE [LARGE SCALE GENOMIC DNA]</scope>
    <source>
        <strain evidence="9">8N4</strain>
    </source>
</reference>
<feature type="transmembrane region" description="Helical" evidence="6">
    <location>
        <begin position="15"/>
        <end position="38"/>
    </location>
</feature>
<keyword evidence="4 6" id="KW-0472">Membrane</keyword>
<dbReference type="GO" id="GO:0022857">
    <property type="term" value="F:transmembrane transporter activity"/>
    <property type="evidence" value="ECO:0007669"/>
    <property type="project" value="InterPro"/>
</dbReference>
<evidence type="ECO:0000256" key="5">
    <source>
        <dbReference type="ARBA" id="ARBA00038514"/>
    </source>
</evidence>
<proteinExistence type="inferred from homology"/>
<dbReference type="InterPro" id="IPR020846">
    <property type="entry name" value="MFS_dom"/>
</dbReference>
<evidence type="ECO:0000256" key="3">
    <source>
        <dbReference type="ARBA" id="ARBA00022989"/>
    </source>
</evidence>
<evidence type="ECO:0000259" key="7">
    <source>
        <dbReference type="PROSITE" id="PS50850"/>
    </source>
</evidence>
<comment type="similarity">
    <text evidence="5">Belongs to the major facilitator superfamily. Phthalate permease family.</text>
</comment>
<evidence type="ECO:0000313" key="9">
    <source>
        <dbReference type="Proteomes" id="UP000242515"/>
    </source>
</evidence>
<dbReference type="Pfam" id="PF07690">
    <property type="entry name" value="MFS_1"/>
    <property type="match status" value="1"/>
</dbReference>
<accession>A0A1H9F5C3</accession>
<dbReference type="PANTHER" id="PTHR11662">
    <property type="entry name" value="SOLUTE CARRIER FAMILY 17"/>
    <property type="match status" value="1"/>
</dbReference>
<feature type="transmembrane region" description="Helical" evidence="6">
    <location>
        <begin position="50"/>
        <end position="70"/>
    </location>
</feature>
<dbReference type="AlphaFoldDB" id="A0A1H9F5C3"/>
<evidence type="ECO:0000256" key="4">
    <source>
        <dbReference type="ARBA" id="ARBA00023136"/>
    </source>
</evidence>
<gene>
    <name evidence="8" type="ORF">SAMN05216522_102174</name>
</gene>
<dbReference type="STRING" id="988801.SAMN05216522_102174"/>
<dbReference type="PROSITE" id="PS50850">
    <property type="entry name" value="MFS"/>
    <property type="match status" value="1"/>
</dbReference>
<feature type="domain" description="Major facilitator superfamily (MFS) profile" evidence="7">
    <location>
        <begin position="1"/>
        <end position="167"/>
    </location>
</feature>
<keyword evidence="3 6" id="KW-1133">Transmembrane helix</keyword>
<evidence type="ECO:0000256" key="6">
    <source>
        <dbReference type="SAM" id="Phobius"/>
    </source>
</evidence>
<keyword evidence="2 6" id="KW-0812">Transmembrane</keyword>
<sequence>MPKSLQDTFHYDLHALWYVAMIPWRGAAPTVLCGGRISDYLLKRFQRLRVARNLFAVISLAGAASCFPAIPSVGSATAVIALMTLGNAFNALINNIYCSVVIDVTPKSSVGAYSGMTLAIANSSAIISPMLSGALAEYYGYNAIFWVTGSFALFSLCAMAFLQPEKRLIGRRSAVSHSMTSPQL</sequence>
<feature type="transmembrane region" description="Helical" evidence="6">
    <location>
        <begin position="143"/>
        <end position="162"/>
    </location>
</feature>
<name>A0A1H9F5C3_9GAMM</name>
<keyword evidence="9" id="KW-1185">Reference proteome</keyword>
<dbReference type="InterPro" id="IPR011701">
    <property type="entry name" value="MFS"/>
</dbReference>
<evidence type="ECO:0000256" key="1">
    <source>
        <dbReference type="ARBA" id="ARBA00004141"/>
    </source>
</evidence>
<feature type="transmembrane region" description="Helical" evidence="6">
    <location>
        <begin position="110"/>
        <end position="131"/>
    </location>
</feature>
<dbReference type="EMBL" id="FOGC01000002">
    <property type="protein sequence ID" value="SEQ33176.1"/>
    <property type="molecule type" value="Genomic_DNA"/>
</dbReference>
<evidence type="ECO:0000313" key="8">
    <source>
        <dbReference type="EMBL" id="SEQ33176.1"/>
    </source>
</evidence>
<comment type="subcellular location">
    <subcellularLocation>
        <location evidence="1">Membrane</location>
        <topology evidence="1">Multi-pass membrane protein</topology>
    </subcellularLocation>
</comment>
<dbReference type="PANTHER" id="PTHR11662:SF399">
    <property type="entry name" value="FI19708P1-RELATED"/>
    <property type="match status" value="1"/>
</dbReference>
<dbReference type="InterPro" id="IPR036259">
    <property type="entry name" value="MFS_trans_sf"/>
</dbReference>
<dbReference type="Gene3D" id="1.20.1250.20">
    <property type="entry name" value="MFS general substrate transporter like domains"/>
    <property type="match status" value="1"/>
</dbReference>
<dbReference type="InterPro" id="IPR050382">
    <property type="entry name" value="MFS_Na/Anion_cotransporter"/>
</dbReference>
<protein>
    <submittedName>
        <fullName evidence="8">Major Facilitator Superfamily protein</fullName>
    </submittedName>
</protein>
<evidence type="ECO:0000256" key="2">
    <source>
        <dbReference type="ARBA" id="ARBA00022692"/>
    </source>
</evidence>
<dbReference type="SUPFAM" id="SSF103473">
    <property type="entry name" value="MFS general substrate transporter"/>
    <property type="match status" value="1"/>
</dbReference>
<dbReference type="GO" id="GO:0016020">
    <property type="term" value="C:membrane"/>
    <property type="evidence" value="ECO:0007669"/>
    <property type="project" value="UniProtKB-SubCell"/>
</dbReference>
<dbReference type="OrthoDB" id="9773404at2"/>